<organism evidence="1 2">
    <name type="scientific">Hyalomma asiaticum</name>
    <name type="common">Tick</name>
    <dbReference type="NCBI Taxonomy" id="266040"/>
    <lineage>
        <taxon>Eukaryota</taxon>
        <taxon>Metazoa</taxon>
        <taxon>Ecdysozoa</taxon>
        <taxon>Arthropoda</taxon>
        <taxon>Chelicerata</taxon>
        <taxon>Arachnida</taxon>
        <taxon>Acari</taxon>
        <taxon>Parasitiformes</taxon>
        <taxon>Ixodida</taxon>
        <taxon>Ixodoidea</taxon>
        <taxon>Ixodidae</taxon>
        <taxon>Hyalomminae</taxon>
        <taxon>Hyalomma</taxon>
    </lineage>
</organism>
<evidence type="ECO:0000313" key="1">
    <source>
        <dbReference type="EMBL" id="KAH6927370.1"/>
    </source>
</evidence>
<comment type="caution">
    <text evidence="1">The sequence shown here is derived from an EMBL/GenBank/DDBJ whole genome shotgun (WGS) entry which is preliminary data.</text>
</comment>
<dbReference type="EMBL" id="CM023486">
    <property type="protein sequence ID" value="KAH6927370.1"/>
    <property type="molecule type" value="Genomic_DNA"/>
</dbReference>
<protein>
    <submittedName>
        <fullName evidence="1">Uncharacterized protein</fullName>
    </submittedName>
</protein>
<proteinExistence type="predicted"/>
<accession>A0ACB7RXX2</accession>
<sequence>MDDTWSRVQLERTIPTLRASTGSVSSRGAIMAATKCVRKLQRPRPLLPMQPPVCDPKRSGTPMSFPAEDVGGVNPPRVSKQMLDLCASLGSGNYDARTLSQIAGVCNLLKVAGAAMEPHFEADLDRCFDTFRNAARRNEVPVLDRVRLLEIIELRASGWKGDKDMDEYYARKYEELGAVPSGQDASAVQQACALQQAARNEQLSHTGTAELEAKATAPPVSGTTVDLGEQPKTPCTVADGERKEFTRSVLVGTEVLRIVGANEDTVRMAASVLHSFFTNLGTDTSSHVNQTPSCVPSEPSEALMGESVARPLSAMSQSSSTADAPSAQSAFDRYGITSGSQHHLECWGG</sequence>
<reference evidence="1" key="1">
    <citation type="submission" date="2020-05" db="EMBL/GenBank/DDBJ databases">
        <title>Large-scale comparative analyses of tick genomes elucidate their genetic diversity and vector capacities.</title>
        <authorList>
            <person name="Jia N."/>
            <person name="Wang J."/>
            <person name="Shi W."/>
            <person name="Du L."/>
            <person name="Sun Y."/>
            <person name="Zhan W."/>
            <person name="Jiang J."/>
            <person name="Wang Q."/>
            <person name="Zhang B."/>
            <person name="Ji P."/>
            <person name="Sakyi L.B."/>
            <person name="Cui X."/>
            <person name="Yuan T."/>
            <person name="Jiang B."/>
            <person name="Yang W."/>
            <person name="Lam T.T.-Y."/>
            <person name="Chang Q."/>
            <person name="Ding S."/>
            <person name="Wang X."/>
            <person name="Zhu J."/>
            <person name="Ruan X."/>
            <person name="Zhao L."/>
            <person name="Wei J."/>
            <person name="Que T."/>
            <person name="Du C."/>
            <person name="Cheng J."/>
            <person name="Dai P."/>
            <person name="Han X."/>
            <person name="Huang E."/>
            <person name="Gao Y."/>
            <person name="Liu J."/>
            <person name="Shao H."/>
            <person name="Ye R."/>
            <person name="Li L."/>
            <person name="Wei W."/>
            <person name="Wang X."/>
            <person name="Wang C."/>
            <person name="Yang T."/>
            <person name="Huo Q."/>
            <person name="Li W."/>
            <person name="Guo W."/>
            <person name="Chen H."/>
            <person name="Zhou L."/>
            <person name="Ni X."/>
            <person name="Tian J."/>
            <person name="Zhou Y."/>
            <person name="Sheng Y."/>
            <person name="Liu T."/>
            <person name="Pan Y."/>
            <person name="Xia L."/>
            <person name="Li J."/>
            <person name="Zhao F."/>
            <person name="Cao W."/>
        </authorList>
    </citation>
    <scope>NUCLEOTIDE SEQUENCE</scope>
    <source>
        <strain evidence="1">Hyas-2018</strain>
    </source>
</reference>
<dbReference type="Proteomes" id="UP000821845">
    <property type="component" value="Chromosome 6"/>
</dbReference>
<name>A0ACB7RXX2_HYAAI</name>
<gene>
    <name evidence="1" type="ORF">HPB50_002331</name>
</gene>
<keyword evidence="2" id="KW-1185">Reference proteome</keyword>
<evidence type="ECO:0000313" key="2">
    <source>
        <dbReference type="Proteomes" id="UP000821845"/>
    </source>
</evidence>